<sequence length="133" mass="13963">MIRELTIALSAASAVIGVAAATVTTAPTAAAAPAQDMADVPNMVYGVELSTACYSWERFIFGRGATGQTYACHYIPNQWPPVDSGFWVWSPPLYGVQTVGAPCPQAGKAMAQTVDGLALECAGAKGWQQDFYA</sequence>
<reference evidence="2 3" key="1">
    <citation type="journal article" date="2022" name="BMC Genomics">
        <title>Comparative genome analysis of mycobacteria focusing on tRNA and non-coding RNA.</title>
        <authorList>
            <person name="Behra P.R.K."/>
            <person name="Pettersson B.M.F."/>
            <person name="Ramesh M."/>
            <person name="Das S."/>
            <person name="Dasgupta S."/>
            <person name="Kirsebom L.A."/>
        </authorList>
    </citation>
    <scope>NUCLEOTIDE SEQUENCE [LARGE SCALE GENOMIC DNA]</scope>
    <source>
        <strain evidence="2 3">DSM 44078</strain>
    </source>
</reference>
<feature type="signal peptide" evidence="1">
    <location>
        <begin position="1"/>
        <end position="31"/>
    </location>
</feature>
<proteinExistence type="predicted"/>
<feature type="chain" id="PRO_5046979642" description="Secreted protein" evidence="1">
    <location>
        <begin position="32"/>
        <end position="133"/>
    </location>
</feature>
<evidence type="ECO:0000313" key="3">
    <source>
        <dbReference type="Proteomes" id="UP001526201"/>
    </source>
</evidence>
<dbReference type="Proteomes" id="UP001526201">
    <property type="component" value="Unassembled WGS sequence"/>
</dbReference>
<evidence type="ECO:0000256" key="1">
    <source>
        <dbReference type="SAM" id="SignalP"/>
    </source>
</evidence>
<name>A0ABT3CA76_9MYCO</name>
<protein>
    <recommendedName>
        <fullName evidence="4">Secreted protein</fullName>
    </recommendedName>
</protein>
<accession>A0ABT3CA76</accession>
<organism evidence="2 3">
    <name type="scientific">Mycolicibacterium komossense</name>
    <dbReference type="NCBI Taxonomy" id="1779"/>
    <lineage>
        <taxon>Bacteria</taxon>
        <taxon>Bacillati</taxon>
        <taxon>Actinomycetota</taxon>
        <taxon>Actinomycetes</taxon>
        <taxon>Mycobacteriales</taxon>
        <taxon>Mycobacteriaceae</taxon>
        <taxon>Mycolicibacterium</taxon>
    </lineage>
</organism>
<comment type="caution">
    <text evidence="2">The sequence shown here is derived from an EMBL/GenBank/DDBJ whole genome shotgun (WGS) entry which is preliminary data.</text>
</comment>
<gene>
    <name evidence="2" type="ORF">H7J73_09900</name>
</gene>
<evidence type="ECO:0000313" key="2">
    <source>
        <dbReference type="EMBL" id="MCV7226341.1"/>
    </source>
</evidence>
<keyword evidence="3" id="KW-1185">Reference proteome</keyword>
<evidence type="ECO:0008006" key="4">
    <source>
        <dbReference type="Google" id="ProtNLM"/>
    </source>
</evidence>
<keyword evidence="1" id="KW-0732">Signal</keyword>
<dbReference type="EMBL" id="JACKTY010000021">
    <property type="protein sequence ID" value="MCV7226341.1"/>
    <property type="molecule type" value="Genomic_DNA"/>
</dbReference>